<reference evidence="2 3" key="1">
    <citation type="submission" date="2020-07" db="EMBL/GenBank/DDBJ databases">
        <title>Diversity of carbapenemase encoding genes among Pseudomonas putida group clinical isolates in a tertiary Brazilian hospital.</title>
        <authorList>
            <person name="Alberto-Lei F."/>
            <person name="Nodari C.S."/>
            <person name="Streling A.P."/>
            <person name="Paulino J.T."/>
            <person name="Bessa-Neto F.O."/>
            <person name="Cayo R."/>
            <person name="Gales A.C."/>
        </authorList>
    </citation>
    <scope>NUCLEOTIDE SEQUENCE [LARGE SCALE GENOMIC DNA]</scope>
    <source>
        <strain evidence="2 3">14802</strain>
    </source>
</reference>
<dbReference type="Proteomes" id="UP000541770">
    <property type="component" value="Unassembled WGS sequence"/>
</dbReference>
<gene>
    <name evidence="2" type="ORF">H4C75_13200</name>
</gene>
<evidence type="ECO:0000313" key="2">
    <source>
        <dbReference type="EMBL" id="MBA6065717.1"/>
    </source>
</evidence>
<dbReference type="RefSeq" id="WP_182323084.1">
    <property type="nucleotide sequence ID" value="NZ_JACGDE010000008.1"/>
</dbReference>
<feature type="domain" description="Putative tail fiber protein gp53-like C-terminal" evidence="1">
    <location>
        <begin position="338"/>
        <end position="420"/>
    </location>
</feature>
<evidence type="ECO:0000259" key="1">
    <source>
        <dbReference type="Pfam" id="PF21882"/>
    </source>
</evidence>
<dbReference type="InterPro" id="IPR054075">
    <property type="entry name" value="Gp53-like_C"/>
</dbReference>
<name>A0A7W2JV36_9PSED</name>
<sequence>MDYPKSTPGAGLVDGRFVDENTTTGQPGSLIPASWGNGVTEELVNVIKAAGLEPDEAAHDQLLRSIRSMLSGDFKRAVRVATTAAIGLDGLQVIDGVQLAAGDRVLVKDQPSKALNGIWLAQANAWRRADDFSGGGDVGGGLVVAVAAGTTYGPSVWQLVTPGPITVGVTELTFTLAFGRVVAAGSYAKVTVDSAGRVVGGSSDLGGVTGVPAVVAGSMADIADTRFLAAADATTDKPVGINYAGGMSIKYPGGKMAIQFLGAVTHDHFCVRRVEANGIGQWRTLFHSGNFDPYSKADVADVYNRVDTNYLITQAVEALLPRRNFGSPDFIRIPDRTGGLLLVMGTTLVAPESSVDVTLPITFNMGRGALATVAAGTANNQGNYSAYATLASNSTLRLTQDVSTTTGAANQYISWMAWGY</sequence>
<protein>
    <recommendedName>
        <fullName evidence="1">Putative tail fiber protein gp53-like C-terminal domain-containing protein</fullName>
    </recommendedName>
</protein>
<dbReference type="Gene3D" id="2.60.40.3940">
    <property type="match status" value="1"/>
</dbReference>
<accession>A0A7W2JV36</accession>
<dbReference type="AlphaFoldDB" id="A0A7W2JV36"/>
<evidence type="ECO:0000313" key="3">
    <source>
        <dbReference type="Proteomes" id="UP000541770"/>
    </source>
</evidence>
<proteinExistence type="predicted"/>
<comment type="caution">
    <text evidence="2">The sequence shown here is derived from an EMBL/GenBank/DDBJ whole genome shotgun (WGS) entry which is preliminary data.</text>
</comment>
<dbReference type="EMBL" id="JACGDE010000008">
    <property type="protein sequence ID" value="MBA6065717.1"/>
    <property type="molecule type" value="Genomic_DNA"/>
</dbReference>
<dbReference type="Pfam" id="PF21882">
    <property type="entry name" value="Gp53-like_C"/>
    <property type="match status" value="1"/>
</dbReference>
<organism evidence="2 3">
    <name type="scientific">Pseudomonas mosselii</name>
    <dbReference type="NCBI Taxonomy" id="78327"/>
    <lineage>
        <taxon>Bacteria</taxon>
        <taxon>Pseudomonadati</taxon>
        <taxon>Pseudomonadota</taxon>
        <taxon>Gammaproteobacteria</taxon>
        <taxon>Pseudomonadales</taxon>
        <taxon>Pseudomonadaceae</taxon>
        <taxon>Pseudomonas</taxon>
    </lineage>
</organism>